<dbReference type="Proteomes" id="UP000693970">
    <property type="component" value="Unassembled WGS sequence"/>
</dbReference>
<dbReference type="AlphaFoldDB" id="A0A9K3KF73"/>
<keyword evidence="3" id="KW-1185">Reference proteome</keyword>
<sequence length="346" mass="36690">MMKKIPQTTAAFLLSCWILLLNTASASTQQQERELDGMDRILSTVDGEDFSSTTIVDDMSVVQHSGNMGGEKGRDEVKRGRDDVLGDNRKLLLRKRGTKAPTPALANQCIKNIDCIARFDSGCGRCMNGVCEEVPCNGACCRYNIKVDNGSVSCPSGNPTCVGNFLCIQQKGVCTATADNVCIPTSGNYEMCLERLIGPSRTPASILAPTTVALTTAPTLAPTVALTPAPTPTPTTVAQTLAPTLVPTSTLALTPTPTLAPTTAVVALTPAPIPVPTLIECFDDIDCAGRMDVACVKIGPVRRQGTVPNHAVPTLSTTGTAVAWIITMMVPLSRTFVFCFEFVPQW</sequence>
<evidence type="ECO:0000313" key="2">
    <source>
        <dbReference type="EMBL" id="KAG7342518.1"/>
    </source>
</evidence>
<dbReference type="EMBL" id="JAGRRH010000025">
    <property type="protein sequence ID" value="KAG7342518.1"/>
    <property type="molecule type" value="Genomic_DNA"/>
</dbReference>
<feature type="chain" id="PRO_5039935662" evidence="1">
    <location>
        <begin position="27"/>
        <end position="346"/>
    </location>
</feature>
<keyword evidence="1" id="KW-0732">Signal</keyword>
<reference evidence="2" key="2">
    <citation type="submission" date="2021-04" db="EMBL/GenBank/DDBJ databases">
        <authorList>
            <person name="Podell S."/>
        </authorList>
    </citation>
    <scope>NUCLEOTIDE SEQUENCE</scope>
    <source>
        <strain evidence="2">Hildebrandi</strain>
    </source>
</reference>
<accession>A0A9K3KF73</accession>
<name>A0A9K3KF73_9STRA</name>
<evidence type="ECO:0000313" key="3">
    <source>
        <dbReference type="Proteomes" id="UP000693970"/>
    </source>
</evidence>
<dbReference type="PROSITE" id="PS51257">
    <property type="entry name" value="PROKAR_LIPOPROTEIN"/>
    <property type="match status" value="1"/>
</dbReference>
<organism evidence="2 3">
    <name type="scientific">Nitzschia inconspicua</name>
    <dbReference type="NCBI Taxonomy" id="303405"/>
    <lineage>
        <taxon>Eukaryota</taxon>
        <taxon>Sar</taxon>
        <taxon>Stramenopiles</taxon>
        <taxon>Ochrophyta</taxon>
        <taxon>Bacillariophyta</taxon>
        <taxon>Bacillariophyceae</taxon>
        <taxon>Bacillariophycidae</taxon>
        <taxon>Bacillariales</taxon>
        <taxon>Bacillariaceae</taxon>
        <taxon>Nitzschia</taxon>
    </lineage>
</organism>
<feature type="signal peptide" evidence="1">
    <location>
        <begin position="1"/>
        <end position="26"/>
    </location>
</feature>
<reference evidence="2" key="1">
    <citation type="journal article" date="2021" name="Sci. Rep.">
        <title>Diploid genomic architecture of Nitzschia inconspicua, an elite biomass production diatom.</title>
        <authorList>
            <person name="Oliver A."/>
            <person name="Podell S."/>
            <person name="Pinowska A."/>
            <person name="Traller J.C."/>
            <person name="Smith S.R."/>
            <person name="McClure R."/>
            <person name="Beliaev A."/>
            <person name="Bohutskyi P."/>
            <person name="Hill E.A."/>
            <person name="Rabines A."/>
            <person name="Zheng H."/>
            <person name="Allen L.Z."/>
            <person name="Kuo A."/>
            <person name="Grigoriev I.V."/>
            <person name="Allen A.E."/>
            <person name="Hazlebeck D."/>
            <person name="Allen E.E."/>
        </authorList>
    </citation>
    <scope>NUCLEOTIDE SEQUENCE</scope>
    <source>
        <strain evidence="2">Hildebrandi</strain>
    </source>
</reference>
<evidence type="ECO:0000256" key="1">
    <source>
        <dbReference type="SAM" id="SignalP"/>
    </source>
</evidence>
<proteinExistence type="predicted"/>
<gene>
    <name evidence="2" type="ORF">IV203_007611</name>
</gene>
<comment type="caution">
    <text evidence="2">The sequence shown here is derived from an EMBL/GenBank/DDBJ whole genome shotgun (WGS) entry which is preliminary data.</text>
</comment>
<protein>
    <submittedName>
        <fullName evidence="2">Uncharacterized protein</fullName>
    </submittedName>
</protein>